<dbReference type="EMBL" id="VHSH01000006">
    <property type="protein sequence ID" value="TQV78394.1"/>
    <property type="molecule type" value="Genomic_DNA"/>
</dbReference>
<dbReference type="SUPFAM" id="SSF63829">
    <property type="entry name" value="Calcium-dependent phosphotriesterase"/>
    <property type="match status" value="1"/>
</dbReference>
<keyword evidence="3" id="KW-0479">Metal-binding</keyword>
<sequence>MSESIYEILDERFRRSVKLTEKLDCLWSEGRWTEGPVYVPAYRSVIWSDIPNDRRLRWDELTGAVGVFHGNAGTYTNGATLDRQGRIVACEHGTRRVVRWEHDGSCSVLADRYDGKRLNSPNDVVEKSDGSIWFTDPAYGIESDYEGFQADAEQDGEHVYRIDAQSGEVVRVADDLTCPNGLAFSLDERQLYIADSGGTRYASGEHHIRVFDVSEDGRLAGGRVFALCSNGFFDGFRLDTKGRIWTSAGDGVHCYDPDGSLIGKILVPERVSNLCFGGLKRNRLFITASASLYSVLLPTSGAKLL</sequence>
<dbReference type="GO" id="GO:0046872">
    <property type="term" value="F:metal ion binding"/>
    <property type="evidence" value="ECO:0007669"/>
    <property type="project" value="UniProtKB-KW"/>
</dbReference>
<evidence type="ECO:0000313" key="5">
    <source>
        <dbReference type="EMBL" id="TQV78394.1"/>
    </source>
</evidence>
<proteinExistence type="predicted"/>
<dbReference type="InterPro" id="IPR005511">
    <property type="entry name" value="SMP-30"/>
</dbReference>
<dbReference type="PANTHER" id="PTHR47572">
    <property type="entry name" value="LIPOPROTEIN-RELATED"/>
    <property type="match status" value="1"/>
</dbReference>
<organism evidence="5 6">
    <name type="scientific">Denitrobaculum tricleocarpae</name>
    <dbReference type="NCBI Taxonomy" id="2591009"/>
    <lineage>
        <taxon>Bacteria</taxon>
        <taxon>Pseudomonadati</taxon>
        <taxon>Pseudomonadota</taxon>
        <taxon>Alphaproteobacteria</taxon>
        <taxon>Rhodospirillales</taxon>
        <taxon>Rhodospirillaceae</taxon>
        <taxon>Denitrobaculum</taxon>
    </lineage>
</organism>
<name>A0A545TMF9_9PROT</name>
<dbReference type="Gene3D" id="2.120.10.30">
    <property type="entry name" value="TolB, C-terminal domain"/>
    <property type="match status" value="1"/>
</dbReference>
<comment type="caution">
    <text evidence="5">The sequence shown here is derived from an EMBL/GenBank/DDBJ whole genome shotgun (WGS) entry which is preliminary data.</text>
</comment>
<keyword evidence="1" id="KW-0378">Hydrolase</keyword>
<feature type="binding site" evidence="3">
    <location>
        <position position="234"/>
    </location>
    <ligand>
        <name>a divalent metal cation</name>
        <dbReference type="ChEBI" id="CHEBI:60240"/>
    </ligand>
</feature>
<accession>A0A545TMF9</accession>
<feature type="binding site" evidence="3">
    <location>
        <position position="180"/>
    </location>
    <ligand>
        <name>a divalent metal cation</name>
        <dbReference type="ChEBI" id="CHEBI:60240"/>
    </ligand>
</feature>
<gene>
    <name evidence="5" type="ORF">FKG95_17665</name>
</gene>
<dbReference type="RefSeq" id="WP_142897728.1">
    <property type="nucleotide sequence ID" value="NZ_ML660057.1"/>
</dbReference>
<feature type="binding site" evidence="3">
    <location>
        <position position="122"/>
    </location>
    <ligand>
        <name>substrate</name>
    </ligand>
</feature>
<reference evidence="5 6" key="1">
    <citation type="submission" date="2019-06" db="EMBL/GenBank/DDBJ databases">
        <title>Whole genome sequence for Rhodospirillaceae sp. R148.</title>
        <authorList>
            <person name="Wang G."/>
        </authorList>
    </citation>
    <scope>NUCLEOTIDE SEQUENCE [LARGE SCALE GENOMIC DNA]</scope>
    <source>
        <strain evidence="5 6">R148</strain>
    </source>
</reference>
<dbReference type="PANTHER" id="PTHR47572:SF4">
    <property type="entry name" value="LACTONASE DRP35"/>
    <property type="match status" value="1"/>
</dbReference>
<dbReference type="OrthoDB" id="241638at2"/>
<keyword evidence="6" id="KW-1185">Reference proteome</keyword>
<feature type="active site" description="Proton donor/acceptor" evidence="2">
    <location>
        <position position="234"/>
    </location>
</feature>
<dbReference type="PRINTS" id="PR01790">
    <property type="entry name" value="SMP30FAMILY"/>
</dbReference>
<feature type="domain" description="SMP-30/Gluconolactonase/LRE-like region" evidence="4">
    <location>
        <begin position="32"/>
        <end position="289"/>
    </location>
</feature>
<evidence type="ECO:0000256" key="2">
    <source>
        <dbReference type="PIRSR" id="PIRSR605511-1"/>
    </source>
</evidence>
<dbReference type="Pfam" id="PF08450">
    <property type="entry name" value="SGL"/>
    <property type="match status" value="1"/>
</dbReference>
<dbReference type="InterPro" id="IPR051262">
    <property type="entry name" value="SMP-30/CGR1_Lactonase"/>
</dbReference>
<protein>
    <submittedName>
        <fullName evidence="5">SMP-30/gluconolactonase/LRE family protein</fullName>
    </submittedName>
</protein>
<evidence type="ECO:0000313" key="6">
    <source>
        <dbReference type="Proteomes" id="UP000315252"/>
    </source>
</evidence>
<evidence type="ECO:0000256" key="3">
    <source>
        <dbReference type="PIRSR" id="PIRSR605511-2"/>
    </source>
</evidence>
<dbReference type="Proteomes" id="UP000315252">
    <property type="component" value="Unassembled WGS sequence"/>
</dbReference>
<dbReference type="InterPro" id="IPR011042">
    <property type="entry name" value="6-blade_b-propeller_TolB-like"/>
</dbReference>
<keyword evidence="3" id="KW-0862">Zinc</keyword>
<dbReference type="InterPro" id="IPR013658">
    <property type="entry name" value="SGL"/>
</dbReference>
<evidence type="ECO:0000256" key="1">
    <source>
        <dbReference type="ARBA" id="ARBA00022801"/>
    </source>
</evidence>
<comment type="cofactor">
    <cofactor evidence="3">
        <name>Zn(2+)</name>
        <dbReference type="ChEBI" id="CHEBI:29105"/>
    </cofactor>
    <text evidence="3">Binds 1 divalent metal cation per subunit.</text>
</comment>
<feature type="binding site" evidence="3">
    <location>
        <position position="34"/>
    </location>
    <ligand>
        <name>a divalent metal cation</name>
        <dbReference type="ChEBI" id="CHEBI:60240"/>
    </ligand>
</feature>
<evidence type="ECO:0000259" key="4">
    <source>
        <dbReference type="Pfam" id="PF08450"/>
    </source>
</evidence>
<dbReference type="AlphaFoldDB" id="A0A545TMF9"/>
<dbReference type="GO" id="GO:0016787">
    <property type="term" value="F:hydrolase activity"/>
    <property type="evidence" value="ECO:0007669"/>
    <property type="project" value="UniProtKB-KW"/>
</dbReference>